<evidence type="ECO:0008006" key="4">
    <source>
        <dbReference type="Google" id="ProtNLM"/>
    </source>
</evidence>
<dbReference type="EMBL" id="JBANDC010000005">
    <property type="protein sequence ID" value="MEM4987493.1"/>
    <property type="molecule type" value="Genomic_DNA"/>
</dbReference>
<protein>
    <recommendedName>
        <fullName evidence="4">Helix-turn-helix domain protein</fullName>
    </recommendedName>
</protein>
<feature type="compositionally biased region" description="Basic and acidic residues" evidence="1">
    <location>
        <begin position="197"/>
        <end position="206"/>
    </location>
</feature>
<keyword evidence="3" id="KW-1185">Reference proteome</keyword>
<reference evidence="2 3" key="1">
    <citation type="submission" date="2024-02" db="EMBL/GenBank/DDBJ databases">
        <title>Draft genome sequence of Collimonas sp. strain H4R21, an effective mineral-weathering bacterial strain isolated from the beech rhizosphere.</title>
        <authorList>
            <person name="Morin E."/>
            <person name="Uroz S."/>
            <person name="Leveau J.H.J."/>
            <person name="Kumar R."/>
            <person name="Rey M.W."/>
            <person name="Pham J."/>
        </authorList>
    </citation>
    <scope>NUCLEOTIDE SEQUENCE [LARGE SCALE GENOMIC DNA]</scope>
    <source>
        <strain evidence="2 3">H4R21</strain>
    </source>
</reference>
<name>A0ABU9PTZ8_9BURK</name>
<organism evidence="2 3">
    <name type="scientific">Collimonas rhizosphaerae</name>
    <dbReference type="NCBI Taxonomy" id="3126357"/>
    <lineage>
        <taxon>Bacteria</taxon>
        <taxon>Pseudomonadati</taxon>
        <taxon>Pseudomonadota</taxon>
        <taxon>Betaproteobacteria</taxon>
        <taxon>Burkholderiales</taxon>
        <taxon>Oxalobacteraceae</taxon>
        <taxon>Collimonas</taxon>
    </lineage>
</organism>
<comment type="caution">
    <text evidence="2">The sequence shown here is derived from an EMBL/GenBank/DDBJ whole genome shotgun (WGS) entry which is preliminary data.</text>
</comment>
<proteinExistence type="predicted"/>
<dbReference type="RefSeq" id="WP_342829039.1">
    <property type="nucleotide sequence ID" value="NZ_JBANDC010000005.1"/>
</dbReference>
<feature type="region of interest" description="Disordered" evidence="1">
    <location>
        <begin position="144"/>
        <end position="206"/>
    </location>
</feature>
<sequence length="206" mass="23154">MAKPKYQDPNGRHIRVYGSLLNSPAYRVIGFAAKALFIDLREKITGTNNGNIGATLSDLKHKGWTSSSTLAKALYELRAMGFIAVTIEGGLKQGRRMPSLYRFTDLEVFDQPKVGVQSHKASHDYLRFDTVRDAERALAERFAELQDEGKKKQQTKKNLPVRNPNPSSSENELEHDYSSSKFKQSDSLPVRKSNRGKSLENRSKAP</sequence>
<gene>
    <name evidence="2" type="ORF">V8G57_08860</name>
</gene>
<evidence type="ECO:0000313" key="2">
    <source>
        <dbReference type="EMBL" id="MEM4987493.1"/>
    </source>
</evidence>
<evidence type="ECO:0000256" key="1">
    <source>
        <dbReference type="SAM" id="MobiDB-lite"/>
    </source>
</evidence>
<dbReference type="Proteomes" id="UP001495910">
    <property type="component" value="Unassembled WGS sequence"/>
</dbReference>
<accession>A0ABU9PTZ8</accession>
<evidence type="ECO:0000313" key="3">
    <source>
        <dbReference type="Proteomes" id="UP001495910"/>
    </source>
</evidence>